<gene>
    <name evidence="1" type="ORF">RM549_10940</name>
</gene>
<dbReference type="EMBL" id="JAVRHM010000011">
    <property type="protein sequence ID" value="MDT0690303.1"/>
    <property type="molecule type" value="Genomic_DNA"/>
</dbReference>
<dbReference type="RefSeq" id="WP_311684686.1">
    <property type="nucleotide sequence ID" value="NZ_JAVRHM010000011.1"/>
</dbReference>
<sequence length="171" mass="19961">MEIHKEILNNINTRYVLLKNELDYLIIDHLRRTMVIIDDPIINVDKLIETMILRKARVYENVNDLPKPIEEPFKLKGKSIDFKVYIRKLFNRTGEETGAVLSALTNEPVNAERKINIEKTIMRYAFQVLYPGEGLNMYSSVYKDTASITAIKKINDLPSKEIGEIKELYDW</sequence>
<dbReference type="Proteomes" id="UP001261624">
    <property type="component" value="Unassembled WGS sequence"/>
</dbReference>
<protein>
    <submittedName>
        <fullName evidence="1">Uncharacterized protein</fullName>
    </submittedName>
</protein>
<reference evidence="1 2" key="1">
    <citation type="submission" date="2023-09" db="EMBL/GenBank/DDBJ databases">
        <authorList>
            <person name="Rey-Velasco X."/>
        </authorList>
    </citation>
    <scope>NUCLEOTIDE SEQUENCE [LARGE SCALE GENOMIC DNA]</scope>
    <source>
        <strain evidence="1 2">F188</strain>
    </source>
</reference>
<evidence type="ECO:0000313" key="2">
    <source>
        <dbReference type="Proteomes" id="UP001261624"/>
    </source>
</evidence>
<keyword evidence="2" id="KW-1185">Reference proteome</keyword>
<accession>A0ABU3E2V4</accession>
<organism evidence="1 2">
    <name type="scientific">Autumnicola patrickiae</name>
    <dbReference type="NCBI Taxonomy" id="3075591"/>
    <lineage>
        <taxon>Bacteria</taxon>
        <taxon>Pseudomonadati</taxon>
        <taxon>Bacteroidota</taxon>
        <taxon>Flavobacteriia</taxon>
        <taxon>Flavobacteriales</taxon>
        <taxon>Flavobacteriaceae</taxon>
        <taxon>Autumnicola</taxon>
    </lineage>
</organism>
<comment type="caution">
    <text evidence="1">The sequence shown here is derived from an EMBL/GenBank/DDBJ whole genome shotgun (WGS) entry which is preliminary data.</text>
</comment>
<name>A0ABU3E2V4_9FLAO</name>
<proteinExistence type="predicted"/>
<evidence type="ECO:0000313" key="1">
    <source>
        <dbReference type="EMBL" id="MDT0690303.1"/>
    </source>
</evidence>